<feature type="region of interest" description="Disordered" evidence="1">
    <location>
        <begin position="103"/>
        <end position="122"/>
    </location>
</feature>
<organism evidence="2 3">
    <name type="scientific">Ditylenchus dipsaci</name>
    <dbReference type="NCBI Taxonomy" id="166011"/>
    <lineage>
        <taxon>Eukaryota</taxon>
        <taxon>Metazoa</taxon>
        <taxon>Ecdysozoa</taxon>
        <taxon>Nematoda</taxon>
        <taxon>Chromadorea</taxon>
        <taxon>Rhabditida</taxon>
        <taxon>Tylenchina</taxon>
        <taxon>Tylenchomorpha</taxon>
        <taxon>Sphaerularioidea</taxon>
        <taxon>Anguinidae</taxon>
        <taxon>Anguininae</taxon>
        <taxon>Ditylenchus</taxon>
    </lineage>
</organism>
<dbReference type="Proteomes" id="UP000887574">
    <property type="component" value="Unplaced"/>
</dbReference>
<name>A0A915DVU0_9BILA</name>
<keyword evidence="2" id="KW-1185">Reference proteome</keyword>
<evidence type="ECO:0000313" key="2">
    <source>
        <dbReference type="Proteomes" id="UP000887574"/>
    </source>
</evidence>
<proteinExistence type="predicted"/>
<dbReference type="AlphaFoldDB" id="A0A915DVU0"/>
<feature type="compositionally biased region" description="Polar residues" evidence="1">
    <location>
        <begin position="110"/>
        <end position="122"/>
    </location>
</feature>
<reference evidence="3" key="1">
    <citation type="submission" date="2022-11" db="UniProtKB">
        <authorList>
            <consortium name="WormBaseParasite"/>
        </authorList>
    </citation>
    <scope>IDENTIFICATION</scope>
</reference>
<accession>A0A915DVU0</accession>
<sequence>MKLVLMLVIIYAFMLLFIEWKLTNLCKTVVSTTKKSLGCLPCSMLFHRAHSRCQRCRSAAEREEVEEIDQEDIVTITKSEKGNDKAVYRGFVDSMMPWCGSSDCWPTTPRPQTNSAQSRHAL</sequence>
<dbReference type="WBParaSite" id="jg2372">
    <property type="protein sequence ID" value="jg2372"/>
    <property type="gene ID" value="jg2372"/>
</dbReference>
<protein>
    <submittedName>
        <fullName evidence="3">Uncharacterized protein</fullName>
    </submittedName>
</protein>
<evidence type="ECO:0000313" key="3">
    <source>
        <dbReference type="WBParaSite" id="jg2372"/>
    </source>
</evidence>
<evidence type="ECO:0000256" key="1">
    <source>
        <dbReference type="SAM" id="MobiDB-lite"/>
    </source>
</evidence>